<dbReference type="Proteomes" id="UP001341444">
    <property type="component" value="Unassembled WGS sequence"/>
</dbReference>
<protein>
    <submittedName>
        <fullName evidence="4">Protein-glutamine gamma-glutamyltransferase</fullName>
        <ecNumber evidence="4">2.3.2.13</ecNumber>
    </submittedName>
</protein>
<dbReference type="GO" id="GO:0003810">
    <property type="term" value="F:protein-glutamine gamma-glutamyltransferase activity"/>
    <property type="evidence" value="ECO:0007669"/>
    <property type="project" value="UniProtKB-EC"/>
</dbReference>
<proteinExistence type="inferred from homology"/>
<comment type="caution">
    <text evidence="4">The sequence shown here is derived from an EMBL/GenBank/DDBJ whole genome shotgun (WGS) entry which is preliminary data.</text>
</comment>
<dbReference type="EC" id="2.3.2.13" evidence="4"/>
<dbReference type="InterPro" id="IPR020916">
    <property type="entry name" value="Gln_gamma-glutamylTfrase_bac"/>
</dbReference>
<organism evidence="4 5">
    <name type="scientific">Heyndrickxia acidicola</name>
    <dbReference type="NCBI Taxonomy" id="209389"/>
    <lineage>
        <taxon>Bacteria</taxon>
        <taxon>Bacillati</taxon>
        <taxon>Bacillota</taxon>
        <taxon>Bacilli</taxon>
        <taxon>Bacillales</taxon>
        <taxon>Bacillaceae</taxon>
        <taxon>Heyndrickxia</taxon>
    </lineage>
</organism>
<reference evidence="4 5" key="1">
    <citation type="submission" date="2023-03" db="EMBL/GenBank/DDBJ databases">
        <title>Bacillus Genome Sequencing.</title>
        <authorList>
            <person name="Dunlap C."/>
        </authorList>
    </citation>
    <scope>NUCLEOTIDE SEQUENCE [LARGE SCALE GENOMIC DNA]</scope>
    <source>
        <strain evidence="4 5">B-23453</strain>
    </source>
</reference>
<evidence type="ECO:0000313" key="5">
    <source>
        <dbReference type="Proteomes" id="UP001341444"/>
    </source>
</evidence>
<keyword evidence="3 4" id="KW-0012">Acyltransferase</keyword>
<evidence type="ECO:0000256" key="2">
    <source>
        <dbReference type="ARBA" id="ARBA00022969"/>
    </source>
</evidence>
<evidence type="ECO:0000256" key="3">
    <source>
        <dbReference type="ARBA" id="ARBA00023315"/>
    </source>
</evidence>
<accession>A0ABU6MAU6</accession>
<dbReference type="RefSeq" id="WP_066268421.1">
    <property type="nucleotide sequence ID" value="NZ_JARMAB010000003.1"/>
</dbReference>
<evidence type="ECO:0000313" key="4">
    <source>
        <dbReference type="EMBL" id="MED1201788.1"/>
    </source>
</evidence>
<keyword evidence="2" id="KW-0749">Sporulation</keyword>
<name>A0ABU6MAU6_9BACI</name>
<dbReference type="HAMAP" id="MF_00727">
    <property type="entry name" value="Tgl"/>
    <property type="match status" value="1"/>
</dbReference>
<dbReference type="EMBL" id="JARMAB010000003">
    <property type="protein sequence ID" value="MED1201788.1"/>
    <property type="molecule type" value="Genomic_DNA"/>
</dbReference>
<dbReference type="Pfam" id="PF20085">
    <property type="entry name" value="TGL"/>
    <property type="match status" value="1"/>
</dbReference>
<sequence>MIVVNEKILGSNDYHHWTSSKEKMSILEMMGQYSQKYEYQTMSEIDFELEMRVQIMKAAVALDRSDAEFTTLRTSICNPRYWMRHPSGAFIIRDDVPPHAGLTDIFISGKKYAFECATAMVIIFYKAILETLGKNVFDELFAGLFLYDWQHDQDLDLQLHSGRDYLPGDCVYFKNPAVNPKTPYWRGENGIMMGKNLFFGHGMGMRTSQFIIKFLNSKRLPYSQEPAYLTTDITRMNFQYLRQFAQSGPRYPSSLPSQPSNLVRAEIGSRTYIT</sequence>
<dbReference type="NCBIfam" id="NF002869">
    <property type="entry name" value="PRK03187.1"/>
    <property type="match status" value="1"/>
</dbReference>
<gene>
    <name evidence="4" type="ORF">P4T90_01650</name>
</gene>
<keyword evidence="1 4" id="KW-0808">Transferase</keyword>
<evidence type="ECO:0000256" key="1">
    <source>
        <dbReference type="ARBA" id="ARBA00022679"/>
    </source>
</evidence>
<keyword evidence="5" id="KW-1185">Reference proteome</keyword>